<reference evidence="2" key="1">
    <citation type="submission" date="2020-11" db="EMBL/GenBank/DDBJ databases">
        <authorList>
            <person name="Tran Van P."/>
        </authorList>
    </citation>
    <scope>NUCLEOTIDE SEQUENCE</scope>
</reference>
<evidence type="ECO:0000256" key="1">
    <source>
        <dbReference type="SAM" id="MobiDB-lite"/>
    </source>
</evidence>
<sequence>MSRGRPTQHWKNKMDSILRIIAEFQRSVYDNLTIMPNVQKYLLSVRYIEELQKFLEEDNFNLSLSLEPPVNDGKSTFYVRDNSQTVRSLNDSKNQTITSYESSSRLSVSFNSADSQTNGNSMPGYTNNKRKSFSVGHRKAHS</sequence>
<dbReference type="Proteomes" id="UP000728032">
    <property type="component" value="Unassembled WGS sequence"/>
</dbReference>
<dbReference type="InterPro" id="IPR023578">
    <property type="entry name" value="Ras_GEF_dom_sf"/>
</dbReference>
<dbReference type="GO" id="GO:0007264">
    <property type="term" value="P:small GTPase-mediated signal transduction"/>
    <property type="evidence" value="ECO:0007669"/>
    <property type="project" value="InterPro"/>
</dbReference>
<evidence type="ECO:0000313" key="2">
    <source>
        <dbReference type="EMBL" id="CAD7666812.1"/>
    </source>
</evidence>
<proteinExistence type="predicted"/>
<dbReference type="AlphaFoldDB" id="A0A7R9MWJ5"/>
<dbReference type="InterPro" id="IPR036964">
    <property type="entry name" value="RASGEF_cat_dom_sf"/>
</dbReference>
<dbReference type="Gene3D" id="1.10.840.10">
    <property type="entry name" value="Ras guanine-nucleotide exchange factors catalytic domain"/>
    <property type="match status" value="1"/>
</dbReference>
<name>A0A7R9MWJ5_9ACAR</name>
<dbReference type="EMBL" id="CAJPVJ010055877">
    <property type="protein sequence ID" value="CAG2183668.1"/>
    <property type="molecule type" value="Genomic_DNA"/>
</dbReference>
<evidence type="ECO:0000313" key="3">
    <source>
        <dbReference type="Proteomes" id="UP000728032"/>
    </source>
</evidence>
<feature type="region of interest" description="Disordered" evidence="1">
    <location>
        <begin position="88"/>
        <end position="142"/>
    </location>
</feature>
<feature type="compositionally biased region" description="Polar residues" evidence="1">
    <location>
        <begin position="88"/>
        <end position="127"/>
    </location>
</feature>
<feature type="non-terminal residue" evidence="2">
    <location>
        <position position="142"/>
    </location>
</feature>
<feature type="compositionally biased region" description="Basic residues" evidence="1">
    <location>
        <begin position="128"/>
        <end position="142"/>
    </location>
</feature>
<dbReference type="EMBL" id="OC970702">
    <property type="protein sequence ID" value="CAD7666812.1"/>
    <property type="molecule type" value="Genomic_DNA"/>
</dbReference>
<dbReference type="SUPFAM" id="SSF48366">
    <property type="entry name" value="Ras GEF"/>
    <property type="match status" value="1"/>
</dbReference>
<dbReference type="OrthoDB" id="10254377at2759"/>
<protein>
    <submittedName>
        <fullName evidence="2">Uncharacterized protein</fullName>
    </submittedName>
</protein>
<dbReference type="GO" id="GO:0005085">
    <property type="term" value="F:guanyl-nucleotide exchange factor activity"/>
    <property type="evidence" value="ECO:0007669"/>
    <property type="project" value="InterPro"/>
</dbReference>
<gene>
    <name evidence="2" type="ORF">ONB1V03_LOCUS23088</name>
</gene>
<organism evidence="2">
    <name type="scientific">Oppiella nova</name>
    <dbReference type="NCBI Taxonomy" id="334625"/>
    <lineage>
        <taxon>Eukaryota</taxon>
        <taxon>Metazoa</taxon>
        <taxon>Ecdysozoa</taxon>
        <taxon>Arthropoda</taxon>
        <taxon>Chelicerata</taxon>
        <taxon>Arachnida</taxon>
        <taxon>Acari</taxon>
        <taxon>Acariformes</taxon>
        <taxon>Sarcoptiformes</taxon>
        <taxon>Oribatida</taxon>
        <taxon>Brachypylina</taxon>
        <taxon>Oppioidea</taxon>
        <taxon>Oppiidae</taxon>
        <taxon>Oppiella</taxon>
    </lineage>
</organism>
<keyword evidence="3" id="KW-1185">Reference proteome</keyword>
<accession>A0A7R9MWJ5</accession>